<dbReference type="EMBL" id="JACBFH010000005">
    <property type="protein sequence ID" value="NYY96975.1"/>
    <property type="molecule type" value="Genomic_DNA"/>
</dbReference>
<name>A0A7Z0QPA5_9BRAD</name>
<geneLocation type="plasmid" evidence="3 4">
    <name>pBb323S2c</name>
</geneLocation>
<keyword evidence="1" id="KW-0812">Transmembrane</keyword>
<dbReference type="AlphaFoldDB" id="A0A7Z0QPA5"/>
<gene>
    <name evidence="3" type="ORF">G6321_00003265</name>
    <name evidence="2" type="ORF">G6321_54930</name>
</gene>
<dbReference type="EMBL" id="CP088279">
    <property type="protein sequence ID" value="UGX89818.1"/>
    <property type="molecule type" value="Genomic_DNA"/>
</dbReference>
<feature type="transmembrane region" description="Helical" evidence="1">
    <location>
        <begin position="30"/>
        <end position="50"/>
    </location>
</feature>
<evidence type="ECO:0000256" key="1">
    <source>
        <dbReference type="SAM" id="Phobius"/>
    </source>
</evidence>
<keyword evidence="3" id="KW-0614">Plasmid</keyword>
<evidence type="ECO:0000313" key="3">
    <source>
        <dbReference type="EMBL" id="UGX89818.1"/>
    </source>
</evidence>
<reference evidence="3 4" key="3">
    <citation type="journal article" date="2022" name="Int. J. Syst. Evol. Microbiol.">
        <title>Strains of Bradyrhizobium barranii sp. nov. associated with legumes native to Canada are symbionts of soybeans and belong to different subspecies (subsp. barranii subsp. nov. and subsp. apii subsp. nov.) and symbiovars (sv. glycinearum and sv. septentrionale).</title>
        <authorList>
            <person name="Bromfield E.S.P."/>
            <person name="Cloutier S."/>
            <person name="Wasai-Hara S."/>
            <person name="Minamisawa K."/>
        </authorList>
    </citation>
    <scope>NUCLEOTIDE SEQUENCE [LARGE SCALE GENOMIC DNA]</scope>
    <source>
        <strain evidence="4">323S2</strain>
        <plasmid evidence="3 4">pBb323S2c</plasmid>
    </source>
</reference>
<accession>A0A7Z0QPA5</accession>
<evidence type="ECO:0000313" key="2">
    <source>
        <dbReference type="EMBL" id="NYY96975.1"/>
    </source>
</evidence>
<sequence>MTIQGTGNGGSTTSGGWFSWLWSTKTRKRLTVLSIIITIAGIYLNVSINYSQLLSSRARSAADAIQAINLAFGSVVAANGKQCIEFALAELEANDRAEIEKSVLKMWDDKDDRPFVTPDQSQRDLLVQCLTNLALPTSAAIPGVLPAPTPVQFANSTAVAVRKHVRKQIFGYLNIYETVFDLVRTEKIDSRMVCDQLGSELMAHSVAKYVQKLRENLIVKNDAGQKKQGDEAVRESYPGFV</sequence>
<protein>
    <submittedName>
        <fullName evidence="2">Uncharacterized protein</fullName>
    </submittedName>
</protein>
<evidence type="ECO:0000313" key="4">
    <source>
        <dbReference type="Proteomes" id="UP000564836"/>
    </source>
</evidence>
<keyword evidence="1" id="KW-1133">Transmembrane helix</keyword>
<dbReference type="Proteomes" id="UP000564836">
    <property type="component" value="Plasmid pBb323S2c"/>
</dbReference>
<keyword evidence="1" id="KW-0472">Membrane</keyword>
<proteinExistence type="predicted"/>
<organism evidence="2">
    <name type="scientific">Bradyrhizobium barranii subsp. barranii</name>
    <dbReference type="NCBI Taxonomy" id="2823807"/>
    <lineage>
        <taxon>Bacteria</taxon>
        <taxon>Pseudomonadati</taxon>
        <taxon>Pseudomonadota</taxon>
        <taxon>Alphaproteobacteria</taxon>
        <taxon>Hyphomicrobiales</taxon>
        <taxon>Nitrobacteraceae</taxon>
        <taxon>Bradyrhizobium</taxon>
        <taxon>Bradyrhizobium barranii</taxon>
    </lineage>
</organism>
<reference evidence="2" key="2">
    <citation type="submission" date="2020-06" db="EMBL/GenBank/DDBJ databases">
        <title>Whole Genome Sequence of Bradyrhizobium sp. Strain 323S2.</title>
        <authorList>
            <person name="Bromfield E.S.P."/>
        </authorList>
    </citation>
    <scope>NUCLEOTIDE SEQUENCE [LARGE SCALE GENOMIC DNA]</scope>
    <source>
        <strain evidence="2">323S2</strain>
    </source>
</reference>
<dbReference type="RefSeq" id="WP_166354652.1">
    <property type="nucleotide sequence ID" value="NZ_CP049702.1"/>
</dbReference>
<reference evidence="3 4" key="1">
    <citation type="journal article" date="2017" name="Syst. Appl. Microbiol.">
        <title>Soybeans inoculated with root zone soils of Canadian native legumes harbour diverse and novel Bradyrhizobium spp. that possess agricultural potential.</title>
        <authorList>
            <person name="Bromfield E.S.P."/>
            <person name="Cloutier S."/>
            <person name="Tambong J.T."/>
            <person name="Tran Thi T.V."/>
        </authorList>
    </citation>
    <scope>NUCLEOTIDE SEQUENCE [LARGE SCALE GENOMIC DNA]</scope>
    <source>
        <strain evidence="3 4">323S2</strain>
    </source>
</reference>